<organism evidence="6 7">
    <name type="scientific">Dermatophilus congolensis</name>
    <dbReference type="NCBI Taxonomy" id="1863"/>
    <lineage>
        <taxon>Bacteria</taxon>
        <taxon>Bacillati</taxon>
        <taxon>Actinomycetota</taxon>
        <taxon>Actinomycetes</taxon>
        <taxon>Micrococcales</taxon>
        <taxon>Dermatophilaceae</taxon>
        <taxon>Dermatophilus</taxon>
    </lineage>
</organism>
<gene>
    <name evidence="6" type="primary">bioN</name>
    <name evidence="6" type="ORF">SAMEA4475696_02087</name>
</gene>
<dbReference type="PANTHER" id="PTHR33514:SF13">
    <property type="entry name" value="PROTEIN ABCI12, CHLOROPLASTIC"/>
    <property type="match status" value="1"/>
</dbReference>
<evidence type="ECO:0000256" key="2">
    <source>
        <dbReference type="ARBA" id="ARBA00022692"/>
    </source>
</evidence>
<dbReference type="Pfam" id="PF02361">
    <property type="entry name" value="CbiQ"/>
    <property type="match status" value="1"/>
</dbReference>
<evidence type="ECO:0000256" key="4">
    <source>
        <dbReference type="ARBA" id="ARBA00023136"/>
    </source>
</evidence>
<dbReference type="OrthoDB" id="509049at2"/>
<dbReference type="PANTHER" id="PTHR33514">
    <property type="entry name" value="PROTEIN ABCI12, CHLOROPLASTIC"/>
    <property type="match status" value="1"/>
</dbReference>
<evidence type="ECO:0000313" key="6">
    <source>
        <dbReference type="EMBL" id="SNV24559.1"/>
    </source>
</evidence>
<name>A0A239VRW2_9MICO</name>
<feature type="transmembrane region" description="Helical" evidence="5">
    <location>
        <begin position="20"/>
        <end position="53"/>
    </location>
</feature>
<reference evidence="6 7" key="1">
    <citation type="submission" date="2017-06" db="EMBL/GenBank/DDBJ databases">
        <authorList>
            <consortium name="Pathogen Informatics"/>
        </authorList>
    </citation>
    <scope>NUCLEOTIDE SEQUENCE [LARGE SCALE GENOMIC DNA]</scope>
    <source>
        <strain evidence="6 7">NCTC13039</strain>
    </source>
</reference>
<keyword evidence="4 5" id="KW-0472">Membrane</keyword>
<dbReference type="CDD" id="cd16914">
    <property type="entry name" value="EcfT"/>
    <property type="match status" value="1"/>
</dbReference>
<evidence type="ECO:0000256" key="5">
    <source>
        <dbReference type="SAM" id="Phobius"/>
    </source>
</evidence>
<evidence type="ECO:0000313" key="7">
    <source>
        <dbReference type="Proteomes" id="UP000242637"/>
    </source>
</evidence>
<keyword evidence="3 5" id="KW-1133">Transmembrane helix</keyword>
<dbReference type="RefSeq" id="WP_084440852.1">
    <property type="nucleotide sequence ID" value="NZ_LT906453.1"/>
</dbReference>
<proteinExistence type="predicted"/>
<dbReference type="GeneID" id="63460266"/>
<dbReference type="EMBL" id="LT906453">
    <property type="protein sequence ID" value="SNV24559.1"/>
    <property type="molecule type" value="Genomic_DNA"/>
</dbReference>
<evidence type="ECO:0000256" key="1">
    <source>
        <dbReference type="ARBA" id="ARBA00004141"/>
    </source>
</evidence>
<feature type="transmembrane region" description="Helical" evidence="5">
    <location>
        <begin position="89"/>
        <end position="108"/>
    </location>
</feature>
<keyword evidence="7" id="KW-1185">Reference proteome</keyword>
<protein>
    <submittedName>
        <fullName evidence="6">Energy-coupling factor transporter transmembrane protein BioN</fullName>
    </submittedName>
</protein>
<dbReference type="STRING" id="1121387.GCA_000429885_00455"/>
<dbReference type="KEGG" id="dco:SAMEA4475696_2087"/>
<keyword evidence="2 5" id="KW-0812">Transmembrane</keyword>
<evidence type="ECO:0000256" key="3">
    <source>
        <dbReference type="ARBA" id="ARBA00022989"/>
    </source>
</evidence>
<sequence length="199" mass="21077">MLSGLYVEGDSWLHRVRPGVKLVGLLVFTTCLLVWSGVVAVVVGGVVVVVAGLCGGLGWLWLWRGVWGLRWLVVVLGAVQVVVNGVFDAFVVVGGLVVAVVAASVVTATTRTVEMMDAVVVGVRPLRCVGVDADRVGLVFSLVLRSVFVVAGIVEEVGQARKARGLERSFRALLVPVVVRTVRHGERMGEALVARGVDD</sequence>
<dbReference type="GO" id="GO:0005886">
    <property type="term" value="C:plasma membrane"/>
    <property type="evidence" value="ECO:0007669"/>
    <property type="project" value="TreeGrafter"/>
</dbReference>
<dbReference type="Proteomes" id="UP000242637">
    <property type="component" value="Chromosome 1"/>
</dbReference>
<dbReference type="AlphaFoldDB" id="A0A239VRW2"/>
<comment type="subcellular location">
    <subcellularLocation>
        <location evidence="1">Membrane</location>
        <topology evidence="1">Multi-pass membrane protein</topology>
    </subcellularLocation>
</comment>
<dbReference type="InterPro" id="IPR003339">
    <property type="entry name" value="ABC/ECF_trnsptr_transmembrane"/>
</dbReference>
<accession>A0A239VRW2</accession>